<dbReference type="Gene3D" id="2.30.30.140">
    <property type="match status" value="1"/>
</dbReference>
<dbReference type="SUPFAM" id="SSF63748">
    <property type="entry name" value="Tudor/PWWP/MBT"/>
    <property type="match status" value="1"/>
</dbReference>
<dbReference type="EMBL" id="OC905444">
    <property type="protein sequence ID" value="CAD7650190.1"/>
    <property type="molecule type" value="Genomic_DNA"/>
</dbReference>
<dbReference type="FunFam" id="2.30.30.140:FF:000018">
    <property type="entry name" value="Serine/threonine-protein kinase 31"/>
    <property type="match status" value="1"/>
</dbReference>
<dbReference type="Pfam" id="PF00567">
    <property type="entry name" value="TUDOR"/>
    <property type="match status" value="1"/>
</dbReference>
<dbReference type="PANTHER" id="PTHR22948">
    <property type="entry name" value="TUDOR DOMAIN CONTAINING PROTEIN"/>
    <property type="match status" value="1"/>
</dbReference>
<dbReference type="OrthoDB" id="6509866at2759"/>
<dbReference type="PROSITE" id="PS50304">
    <property type="entry name" value="TUDOR"/>
    <property type="match status" value="1"/>
</dbReference>
<dbReference type="AlphaFoldDB" id="A0A7R9LYF1"/>
<feature type="non-terminal residue" evidence="2">
    <location>
        <position position="190"/>
    </location>
</feature>
<keyword evidence="3" id="KW-1185">Reference proteome</keyword>
<accession>A0A7R9LYF1</accession>
<dbReference type="SMART" id="SM00333">
    <property type="entry name" value="TUDOR"/>
    <property type="match status" value="1"/>
</dbReference>
<dbReference type="PANTHER" id="PTHR22948:SF29">
    <property type="entry name" value="FI02030P-RELATED"/>
    <property type="match status" value="1"/>
</dbReference>
<feature type="domain" description="Tudor" evidence="1">
    <location>
        <begin position="127"/>
        <end position="185"/>
    </location>
</feature>
<dbReference type="CDD" id="cd20379">
    <property type="entry name" value="Tudor_dTUD-like"/>
    <property type="match status" value="1"/>
</dbReference>
<dbReference type="InterPro" id="IPR002999">
    <property type="entry name" value="Tudor"/>
</dbReference>
<gene>
    <name evidence="2" type="ORF">OSB1V03_LOCUS22748</name>
</gene>
<dbReference type="InterPro" id="IPR050621">
    <property type="entry name" value="Tudor_domain_containing"/>
</dbReference>
<evidence type="ECO:0000259" key="1">
    <source>
        <dbReference type="PROSITE" id="PS50304"/>
    </source>
</evidence>
<evidence type="ECO:0000313" key="3">
    <source>
        <dbReference type="Proteomes" id="UP000759131"/>
    </source>
</evidence>
<dbReference type="Proteomes" id="UP000759131">
    <property type="component" value="Unassembled WGS sequence"/>
</dbReference>
<proteinExistence type="predicted"/>
<reference evidence="2" key="1">
    <citation type="submission" date="2020-11" db="EMBL/GenBank/DDBJ databases">
        <authorList>
            <person name="Tran Van P."/>
        </authorList>
    </citation>
    <scope>NUCLEOTIDE SEQUENCE</scope>
</reference>
<protein>
    <recommendedName>
        <fullName evidence="1">Tudor domain-containing protein</fullName>
    </recommendedName>
</protein>
<name>A0A7R9LYF1_9ACAR</name>
<dbReference type="EMBL" id="CAJPIZ010050869">
    <property type="protein sequence ID" value="CAG2122803.1"/>
    <property type="molecule type" value="Genomic_DNA"/>
</dbReference>
<sequence>GLSLEALSQTEDSILKGSFTKTGDKFFAKSNGNSYEILGFKSIVELVKQCVNTIGLKPKNTNTSVDYFSQLSTRNIKINRMIDSMALYKVETDPKVFFIADEGSDFEQMMTSCAELGATFDDKIKVKPSAGGVYLARSVTDGEWYRAVVLELKGDECCVQYIDFGNNEEISVNSLMKLSDKMTTASVAPI</sequence>
<evidence type="ECO:0000313" key="2">
    <source>
        <dbReference type="EMBL" id="CAD7650190.1"/>
    </source>
</evidence>
<feature type="non-terminal residue" evidence="2">
    <location>
        <position position="1"/>
    </location>
</feature>
<organism evidence="2">
    <name type="scientific">Medioppia subpectinata</name>
    <dbReference type="NCBI Taxonomy" id="1979941"/>
    <lineage>
        <taxon>Eukaryota</taxon>
        <taxon>Metazoa</taxon>
        <taxon>Ecdysozoa</taxon>
        <taxon>Arthropoda</taxon>
        <taxon>Chelicerata</taxon>
        <taxon>Arachnida</taxon>
        <taxon>Acari</taxon>
        <taxon>Acariformes</taxon>
        <taxon>Sarcoptiformes</taxon>
        <taxon>Oribatida</taxon>
        <taxon>Brachypylina</taxon>
        <taxon>Oppioidea</taxon>
        <taxon>Oppiidae</taxon>
        <taxon>Medioppia</taxon>
    </lineage>
</organism>